<comment type="caution">
    <text evidence="2">The sequence shown here is derived from an EMBL/GenBank/DDBJ whole genome shotgun (WGS) entry which is preliminary data.</text>
</comment>
<evidence type="ECO:0000313" key="3">
    <source>
        <dbReference type="Proteomes" id="UP001596072"/>
    </source>
</evidence>
<reference evidence="3" key="1">
    <citation type="journal article" date="2019" name="Int. J. Syst. Evol. Microbiol.">
        <title>The Global Catalogue of Microorganisms (GCM) 10K type strain sequencing project: providing services to taxonomists for standard genome sequencing and annotation.</title>
        <authorList>
            <consortium name="The Broad Institute Genomics Platform"/>
            <consortium name="The Broad Institute Genome Sequencing Center for Infectious Disease"/>
            <person name="Wu L."/>
            <person name="Ma J."/>
        </authorList>
    </citation>
    <scope>NUCLEOTIDE SEQUENCE [LARGE SCALE GENOMIC DNA]</scope>
    <source>
        <strain evidence="3">YIM 94188</strain>
    </source>
</reference>
<accession>A0ABW0ZPL5</accession>
<protein>
    <submittedName>
        <fullName evidence="2">Uncharacterized protein</fullName>
    </submittedName>
</protein>
<keyword evidence="1" id="KW-0472">Membrane</keyword>
<organism evidence="2 3">
    <name type="scientific">Nocardioides vastitatis</name>
    <dbReference type="NCBI Taxonomy" id="2568655"/>
    <lineage>
        <taxon>Bacteria</taxon>
        <taxon>Bacillati</taxon>
        <taxon>Actinomycetota</taxon>
        <taxon>Actinomycetes</taxon>
        <taxon>Propionibacteriales</taxon>
        <taxon>Nocardioidaceae</taxon>
        <taxon>Nocardioides</taxon>
    </lineage>
</organism>
<proteinExistence type="predicted"/>
<dbReference type="Proteomes" id="UP001596072">
    <property type="component" value="Unassembled WGS sequence"/>
</dbReference>
<sequence>MTEKLKVLMDRALDVNFAAVDLDAITTAGDRAVRRRRLAVGGAGLATAVVVAGTALGLAAADGEDRAAVQPDPVVPEVTWVVGSTLHTPHAQHDLGHEARSLVRTSEGMVFADEAGAVYSFRDGDVEKIGAGAAVEQGLPVLVSDEESSLVGWVDRAGEKPTFVTHDVATGEQTRDDAHTDASMTGEWPPNVAWYLAIEDGTAYWLDRRGTVATDLETGEARILASPEESGWVSDVENGHIVRLVEDERGGDVGGEVVDTSGQVVVPVAEGVDLGTLSPDGHRVIDYDLLSALDVRTGERVRFDVGTSDAGAYEWLDADTVAVLREGAGGDTVDLLTCEVPAGTCAVVVEGLDGERVVIPSSGFLFG</sequence>
<dbReference type="RefSeq" id="WP_378527470.1">
    <property type="nucleotide sequence ID" value="NZ_JBHSNS010000009.1"/>
</dbReference>
<evidence type="ECO:0000256" key="1">
    <source>
        <dbReference type="SAM" id="Phobius"/>
    </source>
</evidence>
<gene>
    <name evidence="2" type="ORF">ACFPQB_16665</name>
</gene>
<keyword evidence="1" id="KW-0812">Transmembrane</keyword>
<keyword evidence="1" id="KW-1133">Transmembrane helix</keyword>
<feature type="transmembrane region" description="Helical" evidence="1">
    <location>
        <begin position="38"/>
        <end position="61"/>
    </location>
</feature>
<name>A0ABW0ZPL5_9ACTN</name>
<dbReference type="EMBL" id="JBHSNS010000009">
    <property type="protein sequence ID" value="MFC5730555.1"/>
    <property type="molecule type" value="Genomic_DNA"/>
</dbReference>
<evidence type="ECO:0000313" key="2">
    <source>
        <dbReference type="EMBL" id="MFC5730555.1"/>
    </source>
</evidence>
<keyword evidence="3" id="KW-1185">Reference proteome</keyword>